<dbReference type="OrthoDB" id="324980at2759"/>
<dbReference type="EMBL" id="MPUH01000009">
    <property type="protein sequence ID" value="OMJ95627.1"/>
    <property type="molecule type" value="Genomic_DNA"/>
</dbReference>
<keyword evidence="5" id="KW-1185">Reference proteome</keyword>
<dbReference type="SUPFAM" id="SSF49348">
    <property type="entry name" value="Clathrin adaptor appendage domain"/>
    <property type="match status" value="1"/>
</dbReference>
<dbReference type="InterPro" id="IPR013041">
    <property type="entry name" value="Clathrin_app_Ig-like_sf"/>
</dbReference>
<dbReference type="AlphaFoldDB" id="A0A1R2D2Y2"/>
<gene>
    <name evidence="4" type="ORF">SteCoe_868</name>
</gene>
<feature type="domain" description="VHS" evidence="3">
    <location>
        <begin position="28"/>
        <end position="167"/>
    </location>
</feature>
<organism evidence="4 5">
    <name type="scientific">Stentor coeruleus</name>
    <dbReference type="NCBI Taxonomy" id="5963"/>
    <lineage>
        <taxon>Eukaryota</taxon>
        <taxon>Sar</taxon>
        <taxon>Alveolata</taxon>
        <taxon>Ciliophora</taxon>
        <taxon>Postciliodesmatophora</taxon>
        <taxon>Heterotrichea</taxon>
        <taxon>Heterotrichida</taxon>
        <taxon>Stentoridae</taxon>
        <taxon>Stentor</taxon>
    </lineage>
</organism>
<name>A0A1R2D2Y2_9CILI</name>
<evidence type="ECO:0000313" key="5">
    <source>
        <dbReference type="Proteomes" id="UP000187209"/>
    </source>
</evidence>
<evidence type="ECO:0000313" key="4">
    <source>
        <dbReference type="EMBL" id="OMJ95627.1"/>
    </source>
</evidence>
<sequence length="821" mass="94023">MTHKPVDMVKLSISSDQDYQRYTPLLIDLTKSAKLSICKDIISQIKKIIKSKSNPPPHKLRALKLLNSCMTVQNIDFLTFTQKKILSRLAILASHKKELSLELRGESIFGKESSSSVENRAASIEFIGTLLEYIKLWAVEYGKSSDKSDSTFYTTFIKLKDNGVRFPTKQATRNLIREERKGPIAKRQINFQAVEDILKLCDENTDVLLAEDYAQMLKGHKNDVENALQDAMNTNNSVDIEYLLGIMDRMTAALDTSNHRGFEKYDNVKNFQSLNCSPVYKPQSPSIFMSQKSEISSRQHIDIYESDYRSQESFNTVALPNTSRPSTYTSNPPFVIYPDNSRNSMFPSSQPNPNIFQSSQSNHNMFPSSQANSITFQPNIPKMPTQPPNRHNTVSNIFTPQVNNEKDKIDHILSTLRLENKQLKEALDYAKSQIQERDEALQKLNQSNEELISQIDKLKESFFDTEKKLAKYVEREQILAEAHKCIEILENSKKYKENYRIELGKNEENKTDLLFNLDSEPLAFKKPKKKLERRTTFDFSLDFMFSQQEKPYDSQGPTSVLPHLFDSSSSSEDESQEIPSQPANDLSFRMGNCLEIGILLDTETFQIGFRIQRQSFDLICCIFIGNKSSEPIKEISTELADVNMEAMPMIIHPLKTNEEIFQNGQTTMIIKVQFIKITENIPKMIVYIKRKDIESNVIKLPLTIIRFIEGRQELPTSLWIEWKKLVFEEDNCVVKLARFNNAVEMCSFLCFGGAFRIYSKKEIPDLLPLQVLGAGMLTDNIIMFTVNVLENGEQANFVIRCRNTALRNAVGNIVKSQIISI</sequence>
<feature type="region of interest" description="Disordered" evidence="2">
    <location>
        <begin position="549"/>
        <end position="584"/>
    </location>
</feature>
<reference evidence="4 5" key="1">
    <citation type="submission" date="2016-11" db="EMBL/GenBank/DDBJ databases">
        <title>The macronuclear genome of Stentor coeruleus: a giant cell with tiny introns.</title>
        <authorList>
            <person name="Slabodnick M."/>
            <person name="Ruby J.G."/>
            <person name="Reiff S.B."/>
            <person name="Swart E.C."/>
            <person name="Gosai S."/>
            <person name="Prabakaran S."/>
            <person name="Witkowska E."/>
            <person name="Larue G.E."/>
            <person name="Fisher S."/>
            <person name="Freeman R.M."/>
            <person name="Gunawardena J."/>
            <person name="Chu W."/>
            <person name="Stover N.A."/>
            <person name="Gregory B.D."/>
            <person name="Nowacki M."/>
            <person name="Derisi J."/>
            <person name="Roy S.W."/>
            <person name="Marshall W.F."/>
            <person name="Sood P."/>
        </authorList>
    </citation>
    <scope>NUCLEOTIDE SEQUENCE [LARGE SCALE GENOMIC DNA]</scope>
    <source>
        <strain evidence="4">WM001</strain>
    </source>
</reference>
<protein>
    <recommendedName>
        <fullName evidence="3">VHS domain-containing protein</fullName>
    </recommendedName>
</protein>
<dbReference type="InterPro" id="IPR008942">
    <property type="entry name" value="ENTH_VHS"/>
</dbReference>
<evidence type="ECO:0000256" key="1">
    <source>
        <dbReference type="SAM" id="Coils"/>
    </source>
</evidence>
<keyword evidence="1" id="KW-0175">Coiled coil</keyword>
<proteinExistence type="predicted"/>
<dbReference type="InterPro" id="IPR002014">
    <property type="entry name" value="VHS_dom"/>
</dbReference>
<accession>A0A1R2D2Y2</accession>
<dbReference type="Gene3D" id="1.25.40.90">
    <property type="match status" value="1"/>
</dbReference>
<evidence type="ECO:0000256" key="2">
    <source>
        <dbReference type="SAM" id="MobiDB-lite"/>
    </source>
</evidence>
<dbReference type="Gene3D" id="2.60.40.1230">
    <property type="match status" value="1"/>
</dbReference>
<dbReference type="GO" id="GO:0035091">
    <property type="term" value="F:phosphatidylinositol binding"/>
    <property type="evidence" value="ECO:0007669"/>
    <property type="project" value="InterPro"/>
</dbReference>
<dbReference type="GO" id="GO:0043130">
    <property type="term" value="F:ubiquitin binding"/>
    <property type="evidence" value="ECO:0007669"/>
    <property type="project" value="InterPro"/>
</dbReference>
<dbReference type="PROSITE" id="PS50179">
    <property type="entry name" value="VHS"/>
    <property type="match status" value="1"/>
</dbReference>
<comment type="caution">
    <text evidence="4">The sequence shown here is derived from an EMBL/GenBank/DDBJ whole genome shotgun (WGS) entry which is preliminary data.</text>
</comment>
<feature type="coiled-coil region" evidence="1">
    <location>
        <begin position="413"/>
        <end position="468"/>
    </location>
</feature>
<dbReference type="Proteomes" id="UP000187209">
    <property type="component" value="Unassembled WGS sequence"/>
</dbReference>
<evidence type="ECO:0000259" key="3">
    <source>
        <dbReference type="PROSITE" id="PS50179"/>
    </source>
</evidence>